<dbReference type="KEGG" id="skr:BRX40_00035"/>
<dbReference type="SUPFAM" id="SSF56349">
    <property type="entry name" value="DNA breaking-rejoining enzymes"/>
    <property type="match status" value="1"/>
</dbReference>
<dbReference type="EMBL" id="QQWO01000021">
    <property type="protein sequence ID" value="RSU99507.1"/>
    <property type="molecule type" value="Genomic_DNA"/>
</dbReference>
<dbReference type="Gene3D" id="1.10.443.10">
    <property type="entry name" value="Intergrase catalytic core"/>
    <property type="match status" value="1"/>
</dbReference>
<reference evidence="9 11" key="3">
    <citation type="submission" date="2018-07" db="EMBL/GenBank/DDBJ databases">
        <title>Genomic and Epidemiologic Investigation of an Indolent Hospital Outbreak.</title>
        <authorList>
            <person name="Johnson R.C."/>
            <person name="Deming C."/>
            <person name="Conlan S."/>
            <person name="Zellmer C.J."/>
            <person name="Michelin A.V."/>
            <person name="Lee-Lin S."/>
            <person name="Thomas P.J."/>
            <person name="Park M."/>
            <person name="Weingarten R.A."/>
            <person name="Less J."/>
            <person name="Dekker J.P."/>
            <person name="Frank K.M."/>
            <person name="Musser K.A."/>
            <person name="Mcquiston J.R."/>
            <person name="Henderson D.K."/>
            <person name="Lau A.F."/>
            <person name="Palmore T.N."/>
            <person name="Segre J.A."/>
        </authorList>
    </citation>
    <scope>NUCLEOTIDE SEQUENCE [LARGE SCALE GENOMIC DNA]</scope>
    <source>
        <strain evidence="9 11">SK-NIH.Env10_0317</strain>
    </source>
</reference>
<dbReference type="PANTHER" id="PTHR30629:SF2">
    <property type="entry name" value="PROPHAGE INTEGRASE INTS-RELATED"/>
    <property type="match status" value="1"/>
</dbReference>
<dbReference type="InterPro" id="IPR025166">
    <property type="entry name" value="Integrase_DNA_bind_dom"/>
</dbReference>
<evidence type="ECO:0000256" key="1">
    <source>
        <dbReference type="ARBA" id="ARBA00008857"/>
    </source>
</evidence>
<evidence type="ECO:0000313" key="8">
    <source>
        <dbReference type="EMBL" id="APR51030.1"/>
    </source>
</evidence>
<name>A0A1L6J646_9SPHN</name>
<dbReference type="GO" id="GO:0003677">
    <property type="term" value="F:DNA binding"/>
    <property type="evidence" value="ECO:0007669"/>
    <property type="project" value="UniProtKB-UniRule"/>
</dbReference>
<dbReference type="InterPro" id="IPR013762">
    <property type="entry name" value="Integrase-like_cat_sf"/>
</dbReference>
<accession>A0A1L6J646</accession>
<evidence type="ECO:0000259" key="6">
    <source>
        <dbReference type="PROSITE" id="PS51898"/>
    </source>
</evidence>
<evidence type="ECO:0000256" key="3">
    <source>
        <dbReference type="ARBA" id="ARBA00023125"/>
    </source>
</evidence>
<proteinExistence type="inferred from homology"/>
<dbReference type="InterPro" id="IPR010998">
    <property type="entry name" value="Integrase_recombinase_N"/>
</dbReference>
<feature type="domain" description="Tyr recombinase" evidence="6">
    <location>
        <begin position="200"/>
        <end position="374"/>
    </location>
</feature>
<dbReference type="Pfam" id="PF00589">
    <property type="entry name" value="Phage_integrase"/>
    <property type="match status" value="1"/>
</dbReference>
<keyword evidence="2" id="KW-0229">DNA integration</keyword>
<organism evidence="8 10">
    <name type="scientific">Sphingomonas koreensis</name>
    <dbReference type="NCBI Taxonomy" id="93064"/>
    <lineage>
        <taxon>Bacteria</taxon>
        <taxon>Pseudomonadati</taxon>
        <taxon>Pseudomonadota</taxon>
        <taxon>Alphaproteobacteria</taxon>
        <taxon>Sphingomonadales</taxon>
        <taxon>Sphingomonadaceae</taxon>
        <taxon>Sphingomonas</taxon>
    </lineage>
</organism>
<dbReference type="OrthoDB" id="7388552at2"/>
<evidence type="ECO:0000313" key="11">
    <source>
        <dbReference type="Proteomes" id="UP000286681"/>
    </source>
</evidence>
<dbReference type="GO" id="GO:0015074">
    <property type="term" value="P:DNA integration"/>
    <property type="evidence" value="ECO:0007669"/>
    <property type="project" value="UniProtKB-KW"/>
</dbReference>
<dbReference type="InterPro" id="IPR044068">
    <property type="entry name" value="CB"/>
</dbReference>
<protein>
    <submittedName>
        <fullName evidence="8">Recombinase</fullName>
    </submittedName>
    <submittedName>
        <fullName evidence="9">Site-specific integrase</fullName>
    </submittedName>
</protein>
<dbReference type="Gene3D" id="3.30.160.390">
    <property type="entry name" value="Integrase, DNA-binding domain"/>
    <property type="match status" value="1"/>
</dbReference>
<keyword evidence="4" id="KW-0233">DNA recombination</keyword>
<comment type="similarity">
    <text evidence="1">Belongs to the 'phage' integrase family.</text>
</comment>
<keyword evidence="3 5" id="KW-0238">DNA-binding</keyword>
<dbReference type="InterPro" id="IPR053876">
    <property type="entry name" value="Phage_int_M"/>
</dbReference>
<dbReference type="Proteomes" id="UP000286681">
    <property type="component" value="Unassembled WGS sequence"/>
</dbReference>
<gene>
    <name evidence="8" type="ORF">BRX40_00035</name>
    <name evidence="9" type="ORF">CA257_19510</name>
</gene>
<feature type="domain" description="Core-binding (CB)" evidence="7">
    <location>
        <begin position="94"/>
        <end position="174"/>
    </location>
</feature>
<dbReference type="InterPro" id="IPR050808">
    <property type="entry name" value="Phage_Integrase"/>
</dbReference>
<evidence type="ECO:0000256" key="5">
    <source>
        <dbReference type="PROSITE-ProRule" id="PRU01248"/>
    </source>
</evidence>
<dbReference type="GO" id="GO:0006310">
    <property type="term" value="P:DNA recombination"/>
    <property type="evidence" value="ECO:0007669"/>
    <property type="project" value="UniProtKB-KW"/>
</dbReference>
<dbReference type="PANTHER" id="PTHR30629">
    <property type="entry name" value="PROPHAGE INTEGRASE"/>
    <property type="match status" value="1"/>
</dbReference>
<dbReference type="PROSITE" id="PS51898">
    <property type="entry name" value="TYR_RECOMBINASE"/>
    <property type="match status" value="1"/>
</dbReference>
<dbReference type="AlphaFoldDB" id="A0A1L6J646"/>
<evidence type="ECO:0000256" key="4">
    <source>
        <dbReference type="ARBA" id="ARBA00023172"/>
    </source>
</evidence>
<reference evidence="10" key="2">
    <citation type="submission" date="2016-12" db="EMBL/GenBank/DDBJ databases">
        <title>Whole genome sequencing of Sphingomonas sp. ABOJV.</title>
        <authorList>
            <person name="Conlan S."/>
            <person name="Thomas P.J."/>
            <person name="Mullikin J."/>
            <person name="Palmore T.N."/>
            <person name="Frank K.M."/>
            <person name="Segre J.A."/>
        </authorList>
    </citation>
    <scope>NUCLEOTIDE SEQUENCE [LARGE SCALE GENOMIC DNA]</scope>
    <source>
        <strain evidence="10">ABOJV</strain>
    </source>
</reference>
<dbReference type="EMBL" id="CP018820">
    <property type="protein sequence ID" value="APR51030.1"/>
    <property type="molecule type" value="Genomic_DNA"/>
</dbReference>
<evidence type="ECO:0000313" key="9">
    <source>
        <dbReference type="EMBL" id="RSU99507.1"/>
    </source>
</evidence>
<dbReference type="Gene3D" id="1.10.150.130">
    <property type="match status" value="1"/>
</dbReference>
<dbReference type="RefSeq" id="WP_075150233.1">
    <property type="nucleotide sequence ID" value="NZ_CP018820.1"/>
</dbReference>
<dbReference type="Pfam" id="PF13356">
    <property type="entry name" value="Arm-DNA-bind_3"/>
    <property type="match status" value="1"/>
</dbReference>
<reference evidence="8" key="1">
    <citation type="submission" date="2016-12" db="EMBL/GenBank/DDBJ databases">
        <title>Whole genome sequencing of Sphingomonas koreensis.</title>
        <authorList>
            <person name="Conlan S."/>
            <person name="Thomas P.J."/>
            <person name="Mullikin J."/>
            <person name="Palmore T.N."/>
            <person name="Frank K.M."/>
            <person name="Segre J.A."/>
        </authorList>
    </citation>
    <scope>NUCLEOTIDE SEQUENCE</scope>
    <source>
        <strain evidence="8">ABOJV</strain>
    </source>
</reference>
<dbReference type="InterPro" id="IPR038488">
    <property type="entry name" value="Integrase_DNA-bd_sf"/>
</dbReference>
<keyword evidence="10" id="KW-1185">Reference proteome</keyword>
<evidence type="ECO:0000259" key="7">
    <source>
        <dbReference type="PROSITE" id="PS51900"/>
    </source>
</evidence>
<dbReference type="PROSITE" id="PS51900">
    <property type="entry name" value="CB"/>
    <property type="match status" value="1"/>
</dbReference>
<evidence type="ECO:0000313" key="10">
    <source>
        <dbReference type="Proteomes" id="UP000185161"/>
    </source>
</evidence>
<dbReference type="GeneID" id="44130943"/>
<dbReference type="Pfam" id="PF22022">
    <property type="entry name" value="Phage_int_M"/>
    <property type="match status" value="1"/>
</dbReference>
<sequence>MALTALRVAKAKPGTYCDGKGLLLRVTPTGAKSWMLRIQHNGRRRDFGLGSADWVTLAEARATAAALRADIKKGIEAIGRETKRNITSKTQLIPTFDEAARKCYETLSEGWDDRRKKNWISSLENHTFPLIGRKPIDTVDSAMVRGALEPIWLKIPETARRILQRISSVLDFAHIEGWRREETSLRTVIKGLPRQTDRGKHFEAMPYAEAPSLIDRLISEPTVSRDALRLLIYTAARSNEIRNATWPEFDLDAGVWSIPAERMKARVAHTVPLSAPAVALLKTYWRARRGDDALVFSIGGKKPLSDMTLSKLLKALNVGSYTVHGFRSSFTDWAAERTRFPKEVADKALAHRIPDQVEAAYRRTDFFEKRGKLMSAWANYLHGQSSAKASVRASNSRARKK</sequence>
<evidence type="ECO:0000256" key="2">
    <source>
        <dbReference type="ARBA" id="ARBA00022908"/>
    </source>
</evidence>
<dbReference type="STRING" id="93064.BRX40_00035"/>
<dbReference type="InterPro" id="IPR011010">
    <property type="entry name" value="DNA_brk_join_enz"/>
</dbReference>
<dbReference type="InterPro" id="IPR002104">
    <property type="entry name" value="Integrase_catalytic"/>
</dbReference>
<dbReference type="Proteomes" id="UP000185161">
    <property type="component" value="Chromosome"/>
</dbReference>
<dbReference type="CDD" id="cd00801">
    <property type="entry name" value="INT_P4_C"/>
    <property type="match status" value="1"/>
</dbReference>